<dbReference type="PANTHER" id="PTHR13593">
    <property type="match status" value="1"/>
</dbReference>
<proteinExistence type="predicted"/>
<dbReference type="PROSITE" id="PS50007">
    <property type="entry name" value="PIPLC_X_DOMAIN"/>
    <property type="match status" value="1"/>
</dbReference>
<dbReference type="InterPro" id="IPR000909">
    <property type="entry name" value="PLipase_C_PInositol-sp_X_dom"/>
</dbReference>
<keyword evidence="3" id="KW-1185">Reference proteome</keyword>
<dbReference type="GO" id="GO:0008081">
    <property type="term" value="F:phosphoric diester hydrolase activity"/>
    <property type="evidence" value="ECO:0007669"/>
    <property type="project" value="InterPro"/>
</dbReference>
<dbReference type="InterPro" id="IPR051057">
    <property type="entry name" value="PI-PLC_domain"/>
</dbReference>
<comment type="caution">
    <text evidence="2">The sequence shown here is derived from an EMBL/GenBank/DDBJ whole genome shotgun (WGS) entry which is preliminary data.</text>
</comment>
<name>A0A0P7BZJ2_9HYPO</name>
<evidence type="ECO:0000313" key="2">
    <source>
        <dbReference type="EMBL" id="KPM45139.1"/>
    </source>
</evidence>
<feature type="domain" description="Phosphatidylinositol-specific phospholipase C X" evidence="1">
    <location>
        <begin position="305"/>
        <end position="444"/>
    </location>
</feature>
<evidence type="ECO:0000313" key="3">
    <source>
        <dbReference type="Proteomes" id="UP000050424"/>
    </source>
</evidence>
<dbReference type="OrthoDB" id="1046782at2759"/>
<dbReference type="InterPro" id="IPR017946">
    <property type="entry name" value="PLC-like_Pdiesterase_TIM-brl"/>
</dbReference>
<sequence>MNPPRISEKPASRPAVAVHQGRLWMIWLDASTNRITSSVLDSTGESWTGPIKWDVPGQACGSPAIAEFQGVLHLAYTQEDDGKLVHMTFNDIEQSLETSGFVMNATSTGHVSLAEFDDKLFCVYGAHDNNLHYACFDPKTGWSDYGSTGHSTHEDHDLCVVDGAPWLLYTVHDDRNICYRTKFQEYGGKWSPATEMGELTSVGFSWETFNYTTVTAFKSNHSEQEMLPAENTQADHLVPDDPSLETKIEIKPSFGFFNPVAIGLLPLPIDASADSNVLDSPKPSIASNSNWGADLRSWMGILPNNRNVTQLTIPGTHDSHATWANVEWHRKVIGQFVVCQHYGIFRQMELGVRYIDLRVTSDLRMCHGPILLWGTLDKALNEIREFLRFHPTETALVSVKWDDGSSSEKIAITVANWWEANNWYRDNRWPTLGEVRGKLVLLKRFDDHHRTPSGYGIDWRLFGNKSMPGPAPWDQQDEGTKAGMERFKRWELAAMNIRRVKELPIDDGVMHFTTLADADSTKAPSYYATFMKVYEYWPKTMNELTIDPNSRRFGIICWDYLDESIGNTIVQKNF</sequence>
<dbReference type="PANTHER" id="PTHR13593:SF113">
    <property type="entry name" value="SI:DKEY-266F7.9"/>
    <property type="match status" value="1"/>
</dbReference>
<gene>
    <name evidence="2" type="ORF">AK830_g1313</name>
</gene>
<dbReference type="SMART" id="SM00148">
    <property type="entry name" value="PLCXc"/>
    <property type="match status" value="1"/>
</dbReference>
<organism evidence="2 3">
    <name type="scientific">Neonectria ditissima</name>
    <dbReference type="NCBI Taxonomy" id="78410"/>
    <lineage>
        <taxon>Eukaryota</taxon>
        <taxon>Fungi</taxon>
        <taxon>Dikarya</taxon>
        <taxon>Ascomycota</taxon>
        <taxon>Pezizomycotina</taxon>
        <taxon>Sordariomycetes</taxon>
        <taxon>Hypocreomycetidae</taxon>
        <taxon>Hypocreales</taxon>
        <taxon>Nectriaceae</taxon>
        <taxon>Neonectria</taxon>
    </lineage>
</organism>
<dbReference type="Proteomes" id="UP000050424">
    <property type="component" value="Unassembled WGS sequence"/>
</dbReference>
<dbReference type="Pfam" id="PF00388">
    <property type="entry name" value="PI-PLC-X"/>
    <property type="match status" value="1"/>
</dbReference>
<dbReference type="Gene3D" id="2.120.10.70">
    <property type="entry name" value="Fucose-specific lectin"/>
    <property type="match status" value="1"/>
</dbReference>
<dbReference type="AlphaFoldDB" id="A0A0P7BZJ2"/>
<accession>A0A0P7BZJ2</accession>
<dbReference type="SUPFAM" id="SSF89372">
    <property type="entry name" value="Fucose-specific lectin"/>
    <property type="match status" value="1"/>
</dbReference>
<dbReference type="SUPFAM" id="SSF51695">
    <property type="entry name" value="PLC-like phosphodiesterases"/>
    <property type="match status" value="1"/>
</dbReference>
<dbReference type="GO" id="GO:0006629">
    <property type="term" value="P:lipid metabolic process"/>
    <property type="evidence" value="ECO:0007669"/>
    <property type="project" value="InterPro"/>
</dbReference>
<protein>
    <recommendedName>
        <fullName evidence="1">Phosphatidylinositol-specific phospholipase C X domain-containing protein</fullName>
    </recommendedName>
</protein>
<evidence type="ECO:0000259" key="1">
    <source>
        <dbReference type="SMART" id="SM00148"/>
    </source>
</evidence>
<dbReference type="Gene3D" id="3.20.20.190">
    <property type="entry name" value="Phosphatidylinositol (PI) phosphodiesterase"/>
    <property type="match status" value="1"/>
</dbReference>
<dbReference type="EMBL" id="LKCW01000010">
    <property type="protein sequence ID" value="KPM45139.1"/>
    <property type="molecule type" value="Genomic_DNA"/>
</dbReference>
<reference evidence="2 3" key="1">
    <citation type="submission" date="2015-09" db="EMBL/GenBank/DDBJ databases">
        <title>Draft genome of a European isolate of the apple canker pathogen Neonectria ditissima.</title>
        <authorList>
            <person name="Gomez-Cortecero A."/>
            <person name="Harrison R.J."/>
            <person name="Armitage A.D."/>
        </authorList>
    </citation>
    <scope>NUCLEOTIDE SEQUENCE [LARGE SCALE GENOMIC DNA]</scope>
    <source>
        <strain evidence="2 3">R09/05</strain>
    </source>
</reference>